<dbReference type="AlphaFoldDB" id="Q21MN6"/>
<dbReference type="STRING" id="203122.Sde_0781"/>
<gene>
    <name evidence="3" type="ordered locus">Sde_0781</name>
</gene>
<dbReference type="SMART" id="SM00530">
    <property type="entry name" value="HTH_XRE"/>
    <property type="match status" value="1"/>
</dbReference>
<reference evidence="3 4" key="1">
    <citation type="journal article" date="2008" name="PLoS Genet.">
        <title>Complete genome sequence of the complex carbohydrate-degrading marine bacterium, Saccharophagus degradans strain 2-40 T.</title>
        <authorList>
            <person name="Weiner R.M."/>
            <person name="Taylor L.E.II."/>
            <person name="Henrissat B."/>
            <person name="Hauser L."/>
            <person name="Land M."/>
            <person name="Coutinho P.M."/>
            <person name="Rancurel C."/>
            <person name="Saunders E.H."/>
            <person name="Longmire A.G."/>
            <person name="Zhang H."/>
            <person name="Bayer E.A."/>
            <person name="Gilbert H.J."/>
            <person name="Larimer F."/>
            <person name="Zhulin I.B."/>
            <person name="Ekborg N.A."/>
            <person name="Lamed R."/>
            <person name="Richardson P.M."/>
            <person name="Borovok I."/>
            <person name="Hutcheson S."/>
        </authorList>
    </citation>
    <scope>NUCLEOTIDE SEQUENCE [LARGE SCALE GENOMIC DNA]</scope>
    <source>
        <strain evidence="4">2-40 / ATCC 43961 / DSM 17024</strain>
    </source>
</reference>
<feature type="transmembrane region" description="Helical" evidence="1">
    <location>
        <begin position="130"/>
        <end position="148"/>
    </location>
</feature>
<dbReference type="InterPro" id="IPR010982">
    <property type="entry name" value="Lambda_DNA-bd_dom_sf"/>
</dbReference>
<sequence>MLIRKLRLDRGISQEQLAEATGLSIRTIQRVEAGHRVSYASLRVLAATFNINVDALEQALYAMNTSTNEYIEKPLWVRLVLSLPSLRGLDRPSLLKHEVCLVGYAFFAYVASYLIPSVETFYWNLTTVDLLHFSAFSALFLAYISSIIPRLRENSKERNPTLPK</sequence>
<feature type="transmembrane region" description="Helical" evidence="1">
    <location>
        <begin position="99"/>
        <end position="118"/>
    </location>
</feature>
<dbReference type="OrthoDB" id="21915at2"/>
<keyword evidence="1" id="KW-0472">Membrane</keyword>
<feature type="domain" description="HTH cro/C1-type" evidence="2">
    <location>
        <begin position="3"/>
        <end position="56"/>
    </location>
</feature>
<evidence type="ECO:0000259" key="2">
    <source>
        <dbReference type="PROSITE" id="PS50943"/>
    </source>
</evidence>
<dbReference type="PROSITE" id="PS50943">
    <property type="entry name" value="HTH_CROC1"/>
    <property type="match status" value="1"/>
</dbReference>
<dbReference type="Gene3D" id="1.10.260.40">
    <property type="entry name" value="lambda repressor-like DNA-binding domains"/>
    <property type="match status" value="1"/>
</dbReference>
<dbReference type="SUPFAM" id="SSF47413">
    <property type="entry name" value="lambda repressor-like DNA-binding domains"/>
    <property type="match status" value="1"/>
</dbReference>
<dbReference type="Proteomes" id="UP000001947">
    <property type="component" value="Chromosome"/>
</dbReference>
<dbReference type="Pfam" id="PF01381">
    <property type="entry name" value="HTH_3"/>
    <property type="match status" value="1"/>
</dbReference>
<dbReference type="HOGENOM" id="CLU_1617817_0_0_6"/>
<protein>
    <recommendedName>
        <fullName evidence="2">HTH cro/C1-type domain-containing protein</fullName>
    </recommendedName>
</protein>
<dbReference type="RefSeq" id="WP_011467264.1">
    <property type="nucleotide sequence ID" value="NC_007912.1"/>
</dbReference>
<dbReference type="InterPro" id="IPR001387">
    <property type="entry name" value="Cro/C1-type_HTH"/>
</dbReference>
<keyword evidence="1" id="KW-0812">Transmembrane</keyword>
<proteinExistence type="predicted"/>
<dbReference type="KEGG" id="sde:Sde_0781"/>
<keyword evidence="4" id="KW-1185">Reference proteome</keyword>
<name>Q21MN6_SACD2</name>
<accession>Q21MN6</accession>
<organism evidence="3 4">
    <name type="scientific">Saccharophagus degradans (strain 2-40 / ATCC 43961 / DSM 17024)</name>
    <dbReference type="NCBI Taxonomy" id="203122"/>
    <lineage>
        <taxon>Bacteria</taxon>
        <taxon>Pseudomonadati</taxon>
        <taxon>Pseudomonadota</taxon>
        <taxon>Gammaproteobacteria</taxon>
        <taxon>Cellvibrionales</taxon>
        <taxon>Cellvibrionaceae</taxon>
        <taxon>Saccharophagus</taxon>
    </lineage>
</organism>
<evidence type="ECO:0000313" key="3">
    <source>
        <dbReference type="EMBL" id="ABD80043.1"/>
    </source>
</evidence>
<dbReference type="EMBL" id="CP000282">
    <property type="protein sequence ID" value="ABD80043.1"/>
    <property type="molecule type" value="Genomic_DNA"/>
</dbReference>
<dbReference type="GeneID" id="98615635"/>
<dbReference type="eggNOG" id="COG1396">
    <property type="taxonomic scope" value="Bacteria"/>
</dbReference>
<dbReference type="CDD" id="cd00093">
    <property type="entry name" value="HTH_XRE"/>
    <property type="match status" value="1"/>
</dbReference>
<evidence type="ECO:0000313" key="4">
    <source>
        <dbReference type="Proteomes" id="UP000001947"/>
    </source>
</evidence>
<dbReference type="GO" id="GO:0003677">
    <property type="term" value="F:DNA binding"/>
    <property type="evidence" value="ECO:0007669"/>
    <property type="project" value="InterPro"/>
</dbReference>
<keyword evidence="1" id="KW-1133">Transmembrane helix</keyword>
<evidence type="ECO:0000256" key="1">
    <source>
        <dbReference type="SAM" id="Phobius"/>
    </source>
</evidence>